<proteinExistence type="predicted"/>
<dbReference type="EMBL" id="MCFL01000003">
    <property type="protein sequence ID" value="ORZ40569.1"/>
    <property type="molecule type" value="Genomic_DNA"/>
</dbReference>
<evidence type="ECO:0000256" key="1">
    <source>
        <dbReference type="SAM" id="MobiDB-lite"/>
    </source>
</evidence>
<evidence type="ECO:0000313" key="3">
    <source>
        <dbReference type="Proteomes" id="UP000193411"/>
    </source>
</evidence>
<dbReference type="AlphaFoldDB" id="A0A1Y2I1F3"/>
<name>A0A1Y2I1F3_9FUNG</name>
<accession>A0A1Y2I1F3</accession>
<keyword evidence="3" id="KW-1185">Reference proteome</keyword>
<sequence>MTCLDKTKRACWPQRFGAHAQGHCARHDSFINRYLTTGVTNTIGAGARNFEGVTKSGSTVPVSIAITKSPSTGQSSSRVSWSAFSHLLGRCLWTRQASLPTAMRICWRFSGKSARILLEKVRRYSCQNRIAHSMTCLSHDTNGPAKELPFRAQVGNWFPLSTATGPCSPSTFPFDHWSKAQCLSRRAEPRVIGQPFGGSRMTSNKSSSKRNPL</sequence>
<feature type="region of interest" description="Disordered" evidence="1">
    <location>
        <begin position="192"/>
        <end position="213"/>
    </location>
</feature>
<reference evidence="2 3" key="1">
    <citation type="submission" date="2016-07" db="EMBL/GenBank/DDBJ databases">
        <title>Pervasive Adenine N6-methylation of Active Genes in Fungi.</title>
        <authorList>
            <consortium name="DOE Joint Genome Institute"/>
            <person name="Mondo S.J."/>
            <person name="Dannebaum R.O."/>
            <person name="Kuo R.C."/>
            <person name="Labutti K."/>
            <person name="Haridas S."/>
            <person name="Kuo A."/>
            <person name="Salamov A."/>
            <person name="Ahrendt S.R."/>
            <person name="Lipzen A."/>
            <person name="Sullivan W."/>
            <person name="Andreopoulos W.B."/>
            <person name="Clum A."/>
            <person name="Lindquist E."/>
            <person name="Daum C."/>
            <person name="Ramamoorthy G.K."/>
            <person name="Gryganskyi A."/>
            <person name="Culley D."/>
            <person name="Magnuson J.K."/>
            <person name="James T.Y."/>
            <person name="O'Malley M.A."/>
            <person name="Stajich J.E."/>
            <person name="Spatafora J.W."/>
            <person name="Visel A."/>
            <person name="Grigoriev I.V."/>
        </authorList>
    </citation>
    <scope>NUCLEOTIDE SEQUENCE [LARGE SCALE GENOMIC DNA]</scope>
    <source>
        <strain evidence="2 3">PL171</strain>
    </source>
</reference>
<protein>
    <submittedName>
        <fullName evidence="2">Uncharacterized protein</fullName>
    </submittedName>
</protein>
<comment type="caution">
    <text evidence="2">The sequence shown here is derived from an EMBL/GenBank/DDBJ whole genome shotgun (WGS) entry which is preliminary data.</text>
</comment>
<feature type="compositionally biased region" description="Polar residues" evidence="1">
    <location>
        <begin position="200"/>
        <end position="213"/>
    </location>
</feature>
<gene>
    <name evidence="2" type="ORF">BCR44DRAFT_1176386</name>
</gene>
<organism evidence="2 3">
    <name type="scientific">Catenaria anguillulae PL171</name>
    <dbReference type="NCBI Taxonomy" id="765915"/>
    <lineage>
        <taxon>Eukaryota</taxon>
        <taxon>Fungi</taxon>
        <taxon>Fungi incertae sedis</taxon>
        <taxon>Blastocladiomycota</taxon>
        <taxon>Blastocladiomycetes</taxon>
        <taxon>Blastocladiales</taxon>
        <taxon>Catenariaceae</taxon>
        <taxon>Catenaria</taxon>
    </lineage>
</organism>
<evidence type="ECO:0000313" key="2">
    <source>
        <dbReference type="EMBL" id="ORZ40569.1"/>
    </source>
</evidence>
<dbReference type="Proteomes" id="UP000193411">
    <property type="component" value="Unassembled WGS sequence"/>
</dbReference>